<gene>
    <name evidence="1" type="ORF">AVEN_103677_1</name>
</gene>
<dbReference type="Proteomes" id="UP000499080">
    <property type="component" value="Unassembled WGS sequence"/>
</dbReference>
<comment type="caution">
    <text evidence="1">The sequence shown here is derived from an EMBL/GenBank/DDBJ whole genome shotgun (WGS) entry which is preliminary data.</text>
</comment>
<keyword evidence="2" id="KW-1185">Reference proteome</keyword>
<organism evidence="1 2">
    <name type="scientific">Araneus ventricosus</name>
    <name type="common">Orbweaver spider</name>
    <name type="synonym">Epeira ventricosa</name>
    <dbReference type="NCBI Taxonomy" id="182803"/>
    <lineage>
        <taxon>Eukaryota</taxon>
        <taxon>Metazoa</taxon>
        <taxon>Ecdysozoa</taxon>
        <taxon>Arthropoda</taxon>
        <taxon>Chelicerata</taxon>
        <taxon>Arachnida</taxon>
        <taxon>Araneae</taxon>
        <taxon>Araneomorphae</taxon>
        <taxon>Entelegynae</taxon>
        <taxon>Araneoidea</taxon>
        <taxon>Araneidae</taxon>
        <taxon>Araneus</taxon>
    </lineage>
</organism>
<dbReference type="AlphaFoldDB" id="A0A4Y2G6J3"/>
<dbReference type="EMBL" id="BGPR01176438">
    <property type="protein sequence ID" value="GBM48325.1"/>
    <property type="molecule type" value="Genomic_DNA"/>
</dbReference>
<protein>
    <submittedName>
        <fullName evidence="1">Uncharacterized protein</fullName>
    </submittedName>
</protein>
<evidence type="ECO:0000313" key="2">
    <source>
        <dbReference type="Proteomes" id="UP000499080"/>
    </source>
</evidence>
<reference evidence="1 2" key="1">
    <citation type="journal article" date="2019" name="Sci. Rep.">
        <title>Orb-weaving spider Araneus ventricosus genome elucidates the spidroin gene catalogue.</title>
        <authorList>
            <person name="Kono N."/>
            <person name="Nakamura H."/>
            <person name="Ohtoshi R."/>
            <person name="Moran D.A.P."/>
            <person name="Shinohara A."/>
            <person name="Yoshida Y."/>
            <person name="Fujiwara M."/>
            <person name="Mori M."/>
            <person name="Tomita M."/>
            <person name="Arakawa K."/>
        </authorList>
    </citation>
    <scope>NUCLEOTIDE SEQUENCE [LARGE SCALE GENOMIC DNA]</scope>
</reference>
<name>A0A4Y2G6J3_ARAVE</name>
<evidence type="ECO:0000313" key="1">
    <source>
        <dbReference type="EMBL" id="GBM48325.1"/>
    </source>
</evidence>
<accession>A0A4Y2G6J3</accession>
<proteinExistence type="predicted"/>
<sequence length="100" mass="11432">MPRKYSGVAPLLSIILAYPFSRDNKVVTPRLITSTPLKYLLPLLFRIHDSSRPIQMAWNDGNWEMLDIQPLADHSRPLFALQIQPLHVKTKRESGNGLVK</sequence>